<accession>B0EJT1</accession>
<dbReference type="SUPFAM" id="SSF52058">
    <property type="entry name" value="L domain-like"/>
    <property type="match status" value="1"/>
</dbReference>
<evidence type="ECO:0008006" key="3">
    <source>
        <dbReference type="Google" id="ProtNLM"/>
    </source>
</evidence>
<dbReference type="InterPro" id="IPR053139">
    <property type="entry name" value="Surface_bspA-like"/>
</dbReference>
<dbReference type="OrthoDB" id="10264456at2759"/>
<evidence type="ECO:0000313" key="1">
    <source>
        <dbReference type="EMBL" id="EDR25214.1"/>
    </source>
</evidence>
<dbReference type="KEGG" id="edi:EDI_234190"/>
<keyword evidence="2" id="KW-1185">Reference proteome</keyword>
<organism evidence="2">
    <name type="scientific">Entamoeba dispar (strain ATCC PRA-260 / SAW760)</name>
    <dbReference type="NCBI Taxonomy" id="370354"/>
    <lineage>
        <taxon>Eukaryota</taxon>
        <taxon>Amoebozoa</taxon>
        <taxon>Evosea</taxon>
        <taxon>Archamoebae</taxon>
        <taxon>Mastigamoebida</taxon>
        <taxon>Entamoebidae</taxon>
        <taxon>Entamoeba</taxon>
    </lineage>
</organism>
<feature type="non-terminal residue" evidence="1">
    <location>
        <position position="264"/>
    </location>
</feature>
<dbReference type="Proteomes" id="UP000008076">
    <property type="component" value="Unassembled WGS sequence"/>
</dbReference>
<reference evidence="2" key="1">
    <citation type="submission" date="2007-12" db="EMBL/GenBank/DDBJ databases">
        <title>Annotation of Entamoeba dispar SAW760.</title>
        <authorList>
            <person name="Lorenzi H."/>
            <person name="Inman J."/>
            <person name="Schobel S."/>
            <person name="Amedeo P."/>
            <person name="Caler E."/>
        </authorList>
    </citation>
    <scope>NUCLEOTIDE SEQUENCE [LARGE SCALE GENOMIC DNA]</scope>
    <source>
        <strain evidence="2">ATCC PRA-260 / SAW760</strain>
    </source>
</reference>
<dbReference type="GeneID" id="5883540"/>
<dbReference type="InterPro" id="IPR026906">
    <property type="entry name" value="LRR_5"/>
</dbReference>
<dbReference type="AlphaFoldDB" id="B0EJT1"/>
<evidence type="ECO:0000313" key="2">
    <source>
        <dbReference type="Proteomes" id="UP000008076"/>
    </source>
</evidence>
<gene>
    <name evidence="1" type="ORF">EDI_234190</name>
</gene>
<protein>
    <recommendedName>
        <fullName evidence="3">Surface antigen BspA-like</fullName>
    </recommendedName>
</protein>
<dbReference type="Pfam" id="PF13306">
    <property type="entry name" value="LRR_5"/>
    <property type="match status" value="2"/>
</dbReference>
<dbReference type="PANTHER" id="PTHR45661:SF3">
    <property type="entry name" value="IG-LIKE DOMAIN-CONTAINING PROTEIN"/>
    <property type="match status" value="1"/>
</dbReference>
<name>B0EJT1_ENTDS</name>
<dbReference type="EMBL" id="DS549617">
    <property type="protein sequence ID" value="EDR25214.1"/>
    <property type="molecule type" value="Genomic_DNA"/>
</dbReference>
<dbReference type="Gene3D" id="3.80.10.10">
    <property type="entry name" value="Ribonuclease Inhibitor"/>
    <property type="match status" value="1"/>
</dbReference>
<dbReference type="InterPro" id="IPR032675">
    <property type="entry name" value="LRR_dom_sf"/>
</dbReference>
<sequence length="264" mass="29180">MFILLFITLTFSKSYDCGTDVDCTMNGVTLIVSGSGKMNDQLYICEKDGFENIEEIITEEGVTYIGEDSFSNCKFLTKMLFPLHNNIISIGDYAFESCTSLTKVNIGNSVSTIGEYAFYNCMSLTSIDVDTSNPSYSSLDVVLYNKDKTLLIQYPIGNSRTSYSIPPSVTVIGESAFSHCISLTSINIPDSVIEIDDFAFESCITLTCVSYEGTKEITNIGKEIFGFSSINSIHVPDNYEKDTFANYKIIKDNKICDKDNTDGA</sequence>
<proteinExistence type="predicted"/>
<dbReference type="PANTHER" id="PTHR45661">
    <property type="entry name" value="SURFACE ANTIGEN"/>
    <property type="match status" value="1"/>
</dbReference>
<dbReference type="RefSeq" id="XP_001738458.1">
    <property type="nucleotide sequence ID" value="XM_001738406.1"/>
</dbReference>